<feature type="domain" description="Chalcone isomerase" evidence="2">
    <location>
        <begin position="60"/>
        <end position="165"/>
    </location>
</feature>
<sequence>MGITIQKILIGLIGATTCMVSLSTSAASLEKCNSAPLVVTKKNVGTVSYFAVNCQKPWDNQTIRLDFNYSHDIPEWAFKQAATYFLKKNVTGFTEKSELNQITQLYRPVKVGDHYSLVYQHENQKLELKLNQKKLGEVRDANANQYFKIWFGSAPFNAKLKQQLLN</sequence>
<dbReference type="InterPro" id="IPR016087">
    <property type="entry name" value="Chalcone_isomerase"/>
</dbReference>
<feature type="signal peptide" evidence="1">
    <location>
        <begin position="1"/>
        <end position="26"/>
    </location>
</feature>
<dbReference type="EMBL" id="VXLD01000019">
    <property type="protein sequence ID" value="KAB1851665.1"/>
    <property type="molecule type" value="Genomic_DNA"/>
</dbReference>
<evidence type="ECO:0000313" key="4">
    <source>
        <dbReference type="Proteomes" id="UP000325788"/>
    </source>
</evidence>
<organism evidence="3 4">
    <name type="scientific">Acinetobacter tandoii</name>
    <dbReference type="NCBI Taxonomy" id="202954"/>
    <lineage>
        <taxon>Bacteria</taxon>
        <taxon>Pseudomonadati</taxon>
        <taxon>Pseudomonadota</taxon>
        <taxon>Gammaproteobacteria</taxon>
        <taxon>Moraxellales</taxon>
        <taxon>Moraxellaceae</taxon>
        <taxon>Acinetobacter</taxon>
    </lineage>
</organism>
<keyword evidence="1" id="KW-0732">Signal</keyword>
<evidence type="ECO:0000313" key="3">
    <source>
        <dbReference type="EMBL" id="KAB1851665.1"/>
    </source>
</evidence>
<name>A0A5N4W919_9GAMM</name>
<dbReference type="Proteomes" id="UP000325788">
    <property type="component" value="Unassembled WGS sequence"/>
</dbReference>
<proteinExistence type="predicted"/>
<evidence type="ECO:0000256" key="1">
    <source>
        <dbReference type="SAM" id="SignalP"/>
    </source>
</evidence>
<accession>A0A5N4W919</accession>
<reference evidence="3 4" key="1">
    <citation type="submission" date="2019-09" db="EMBL/GenBank/DDBJ databases">
        <title>Draft genome sequence of Acinetobacter tandoii W4-4-4 isolated from environmental water sample.</title>
        <authorList>
            <person name="Wee S.K."/>
            <person name="Yan B."/>
            <person name="Mustaffa S.B."/>
            <person name="Yap E.P.H."/>
        </authorList>
    </citation>
    <scope>NUCLEOTIDE SEQUENCE [LARGE SCALE GENOMIC DNA]</scope>
    <source>
        <strain evidence="3 4">W4-4-4</strain>
    </source>
</reference>
<feature type="chain" id="PRO_5024431324" description="Chalcone isomerase domain-containing protein" evidence="1">
    <location>
        <begin position="27"/>
        <end position="166"/>
    </location>
</feature>
<dbReference type="AlphaFoldDB" id="A0A5N4W919"/>
<dbReference type="Pfam" id="PF16036">
    <property type="entry name" value="Chalcone_3"/>
    <property type="match status" value="1"/>
</dbReference>
<protein>
    <recommendedName>
        <fullName evidence="2">Chalcone isomerase domain-containing protein</fullName>
    </recommendedName>
</protein>
<evidence type="ECO:0000259" key="2">
    <source>
        <dbReference type="Pfam" id="PF16036"/>
    </source>
</evidence>
<comment type="caution">
    <text evidence="3">The sequence shown here is derived from an EMBL/GenBank/DDBJ whole genome shotgun (WGS) entry which is preliminary data.</text>
</comment>
<dbReference type="RefSeq" id="WP_151505376.1">
    <property type="nucleotide sequence ID" value="NZ_VXLD01000019.1"/>
</dbReference>
<gene>
    <name evidence="3" type="ORF">F4W09_16120</name>
</gene>